<evidence type="ECO:0000256" key="1">
    <source>
        <dbReference type="SAM" id="MobiDB-lite"/>
    </source>
</evidence>
<reference evidence="2" key="1">
    <citation type="submission" date="2019-02" db="EMBL/GenBank/DDBJ databases">
        <authorList>
            <person name="Gruber-Vodicka R. H."/>
            <person name="Seah K. B. B."/>
        </authorList>
    </citation>
    <scope>NUCLEOTIDE SEQUENCE</scope>
    <source>
        <strain evidence="2">BECK_BY2</strain>
    </source>
</reference>
<proteinExistence type="predicted"/>
<organism evidence="2">
    <name type="scientific">Candidatus Kentrum sp. TUN</name>
    <dbReference type="NCBI Taxonomy" id="2126343"/>
    <lineage>
        <taxon>Bacteria</taxon>
        <taxon>Pseudomonadati</taxon>
        <taxon>Pseudomonadota</taxon>
        <taxon>Gammaproteobacteria</taxon>
        <taxon>Candidatus Kentrum</taxon>
    </lineage>
</organism>
<dbReference type="AlphaFoldDB" id="A0A450ZJ18"/>
<gene>
    <name evidence="2" type="ORF">BECKTUN1418E_GA0071001_10181</name>
</gene>
<name>A0A450ZJ18_9GAMM</name>
<sequence>MRVCNELIHDDAEILREDLLMGSSGFSVSGQFDSAALFLCPKGATYISPGLLRSSYPGKGTHKDPTPTGLRKGGLGKQ</sequence>
<evidence type="ECO:0000313" key="2">
    <source>
        <dbReference type="EMBL" id="VFK53764.1"/>
    </source>
</evidence>
<dbReference type="EMBL" id="CAADFV010000018">
    <property type="protein sequence ID" value="VFK53764.1"/>
    <property type="molecule type" value="Genomic_DNA"/>
</dbReference>
<accession>A0A450ZJ18</accession>
<feature type="region of interest" description="Disordered" evidence="1">
    <location>
        <begin position="55"/>
        <end position="78"/>
    </location>
</feature>
<protein>
    <submittedName>
        <fullName evidence="2">Uncharacterized protein</fullName>
    </submittedName>
</protein>